<dbReference type="Gene3D" id="3.40.50.10580">
    <property type="entry name" value="ATPase, V1 complex, subunit F"/>
    <property type="match status" value="1"/>
</dbReference>
<protein>
    <recommendedName>
        <fullName evidence="7">V-type proton ATPase subunit F</fullName>
    </recommendedName>
</protein>
<dbReference type="Pfam" id="PF01990">
    <property type="entry name" value="ATP-synt_F"/>
    <property type="match status" value="1"/>
</dbReference>
<name>D2A068_TRICA</name>
<proteinExistence type="inferred from homology"/>
<evidence type="ECO:0000313" key="9">
    <source>
        <dbReference type="EMBL" id="EFA02476.1"/>
    </source>
</evidence>
<evidence type="ECO:0000256" key="1">
    <source>
        <dbReference type="ARBA" id="ARBA00010148"/>
    </source>
</evidence>
<dbReference type="Proteomes" id="UP000007266">
    <property type="component" value="Linkage group 4"/>
</dbReference>
<evidence type="ECO:0000256" key="2">
    <source>
        <dbReference type="ARBA" id="ARBA00022448"/>
    </source>
</evidence>
<dbReference type="InterPro" id="IPR005772">
    <property type="entry name" value="ATPase_V1-cplx_fsu_euk"/>
</dbReference>
<dbReference type="InterPro" id="IPR036906">
    <property type="entry name" value="ATPase_V1_fsu_sf"/>
</dbReference>
<dbReference type="OrthoDB" id="10261947at2759"/>
<dbReference type="HOGENOM" id="CLU_135754_0_0_1"/>
<dbReference type="GO" id="GO:0046961">
    <property type="term" value="F:proton-transporting ATPase activity, rotational mechanism"/>
    <property type="evidence" value="ECO:0007669"/>
    <property type="project" value="InterPro"/>
</dbReference>
<dbReference type="SUPFAM" id="SSF159468">
    <property type="entry name" value="AtpF-like"/>
    <property type="match status" value="1"/>
</dbReference>
<dbReference type="PANTHER" id="PTHR13861">
    <property type="entry name" value="VACUOLAR ATP SYNTHASE SUBUNIT F"/>
    <property type="match status" value="1"/>
</dbReference>
<keyword evidence="2 7" id="KW-0813">Transport</keyword>
<dbReference type="KEGG" id="tca:103312690"/>
<organism evidence="9 10">
    <name type="scientific">Tribolium castaneum</name>
    <name type="common">Red flour beetle</name>
    <dbReference type="NCBI Taxonomy" id="7070"/>
    <lineage>
        <taxon>Eukaryota</taxon>
        <taxon>Metazoa</taxon>
        <taxon>Ecdysozoa</taxon>
        <taxon>Arthropoda</taxon>
        <taxon>Hexapoda</taxon>
        <taxon>Insecta</taxon>
        <taxon>Pterygota</taxon>
        <taxon>Neoptera</taxon>
        <taxon>Endopterygota</taxon>
        <taxon>Coleoptera</taxon>
        <taxon>Polyphaga</taxon>
        <taxon>Cucujiformia</taxon>
        <taxon>Tenebrionidae</taxon>
        <taxon>Tenebrionidae incertae sedis</taxon>
        <taxon>Tribolium</taxon>
    </lineage>
</organism>
<dbReference type="PhylomeDB" id="D2A068"/>
<accession>D2A068</accession>
<dbReference type="eggNOG" id="KOG3432">
    <property type="taxonomic scope" value="Eukaryota"/>
</dbReference>
<dbReference type="OMA" id="ERQPNFM"/>
<feature type="region of interest" description="Disordered" evidence="8">
    <location>
        <begin position="105"/>
        <end position="132"/>
    </location>
</feature>
<evidence type="ECO:0000256" key="7">
    <source>
        <dbReference type="PIRNR" id="PIRNR015945"/>
    </source>
</evidence>
<dbReference type="InParanoid" id="D2A068"/>
<reference evidence="9 10" key="2">
    <citation type="journal article" date="2010" name="Nucleic Acids Res.">
        <title>BeetleBase in 2010: revisions to provide comprehensive genomic information for Tribolium castaneum.</title>
        <authorList>
            <person name="Kim H.S."/>
            <person name="Murphy T."/>
            <person name="Xia J."/>
            <person name="Caragea D."/>
            <person name="Park Y."/>
            <person name="Beeman R.W."/>
            <person name="Lorenzen M.D."/>
            <person name="Butcher S."/>
            <person name="Manak J.R."/>
            <person name="Brown S.J."/>
        </authorList>
    </citation>
    <scope>GENOME REANNOTATION</scope>
    <source>
        <strain evidence="9 10">Georgia GA2</strain>
    </source>
</reference>
<dbReference type="FunCoup" id="D2A068">
    <property type="interactions" value="1093"/>
</dbReference>
<dbReference type="FunFam" id="3.40.50.10580:FF:000004">
    <property type="entry name" value="V-type proton ATPase subunit F"/>
    <property type="match status" value="1"/>
</dbReference>
<comment type="similarity">
    <text evidence="1 7">Belongs to the V-ATPase F subunit family.</text>
</comment>
<dbReference type="NCBIfam" id="TIGR01101">
    <property type="entry name" value="V_ATP_synt_F"/>
    <property type="match status" value="1"/>
</dbReference>
<gene>
    <name evidence="9" type="primary">AUGUSTUS-3.0.2_08167</name>
    <name evidence="9" type="ORF">TcasGA2_TC008167</name>
</gene>
<evidence type="ECO:0000256" key="4">
    <source>
        <dbReference type="ARBA" id="ARBA00023065"/>
    </source>
</evidence>
<dbReference type="InterPro" id="IPR008218">
    <property type="entry name" value="ATPase_V1-cplx_f_g_su"/>
</dbReference>
<dbReference type="PANTHER" id="PTHR13861:SF2">
    <property type="entry name" value="V-TYPE PROTON ATPASE SUBUNIT F"/>
    <property type="match status" value="1"/>
</dbReference>
<dbReference type="PIRSF" id="PIRSF015945">
    <property type="entry name" value="ATPase_V1_F_euk"/>
    <property type="match status" value="1"/>
</dbReference>
<keyword evidence="3 7" id="KW-0375">Hydrogen ion transport</keyword>
<keyword evidence="10" id="KW-1185">Reference proteome</keyword>
<evidence type="ECO:0000313" key="10">
    <source>
        <dbReference type="Proteomes" id="UP000007266"/>
    </source>
</evidence>
<dbReference type="STRING" id="7070.D2A068"/>
<dbReference type="GO" id="GO:0033180">
    <property type="term" value="C:proton-transporting V-type ATPase, V1 domain"/>
    <property type="evidence" value="ECO:0007669"/>
    <property type="project" value="InterPro"/>
</dbReference>
<evidence type="ECO:0000256" key="5">
    <source>
        <dbReference type="ARBA" id="ARBA00045737"/>
    </source>
</evidence>
<comment type="subunit">
    <text evidence="6">V-ATPase is a heteromultimeric enzyme made up of two complexes: the ATP-hydrolytic V1 complex and the proton translocation V0 complex. The V1 complex consists of three catalytic AB heterodimers that form a heterohexamer, three peripheral stalks each consisting of EG heterodimers, one central rotor including subunits D and F, and the regulatory subunits C and H. The proton translocation complex V0 consists of the proton transport subunit a, a ring of proteolipid subunits c9c'', rotary subunit d, subunits e and f, and the accessory subunits VhaAC45 and ATP6AP2.</text>
</comment>
<dbReference type="AlphaFoldDB" id="D2A068"/>
<sequence length="132" mass="14743">MKPTEANVVSKKPEHFPSRLMSVIGDEDTCVGFILSGIAETNKERETNVLVVDDDTDPATVEECFKRFIKRQDIAIILINQHVADMIRSTVDAHCKPVPAVLEIPSKKSPYNPEKDSILKRARRLVSPDETG</sequence>
<evidence type="ECO:0000256" key="3">
    <source>
        <dbReference type="ARBA" id="ARBA00022781"/>
    </source>
</evidence>
<evidence type="ECO:0000256" key="8">
    <source>
        <dbReference type="SAM" id="MobiDB-lite"/>
    </source>
</evidence>
<reference evidence="9 10" key="1">
    <citation type="journal article" date="2008" name="Nature">
        <title>The genome of the model beetle and pest Tribolium castaneum.</title>
        <authorList>
            <consortium name="Tribolium Genome Sequencing Consortium"/>
            <person name="Richards S."/>
            <person name="Gibbs R.A."/>
            <person name="Weinstock G.M."/>
            <person name="Brown S.J."/>
            <person name="Denell R."/>
            <person name="Beeman R.W."/>
            <person name="Gibbs R."/>
            <person name="Beeman R.W."/>
            <person name="Brown S.J."/>
            <person name="Bucher G."/>
            <person name="Friedrich M."/>
            <person name="Grimmelikhuijzen C.J."/>
            <person name="Klingler M."/>
            <person name="Lorenzen M."/>
            <person name="Richards S."/>
            <person name="Roth S."/>
            <person name="Schroder R."/>
            <person name="Tautz D."/>
            <person name="Zdobnov E.M."/>
            <person name="Muzny D."/>
            <person name="Gibbs R.A."/>
            <person name="Weinstock G.M."/>
            <person name="Attaway T."/>
            <person name="Bell S."/>
            <person name="Buhay C.J."/>
            <person name="Chandrabose M.N."/>
            <person name="Chavez D."/>
            <person name="Clerk-Blankenburg K.P."/>
            <person name="Cree A."/>
            <person name="Dao M."/>
            <person name="Davis C."/>
            <person name="Chacko J."/>
            <person name="Dinh H."/>
            <person name="Dugan-Rocha S."/>
            <person name="Fowler G."/>
            <person name="Garner T.T."/>
            <person name="Garnes J."/>
            <person name="Gnirke A."/>
            <person name="Hawes A."/>
            <person name="Hernandez J."/>
            <person name="Hines S."/>
            <person name="Holder M."/>
            <person name="Hume J."/>
            <person name="Jhangiani S.N."/>
            <person name="Joshi V."/>
            <person name="Khan Z.M."/>
            <person name="Jackson L."/>
            <person name="Kovar C."/>
            <person name="Kowis A."/>
            <person name="Lee S."/>
            <person name="Lewis L.R."/>
            <person name="Margolis J."/>
            <person name="Morgan M."/>
            <person name="Nazareth L.V."/>
            <person name="Nguyen N."/>
            <person name="Okwuonu G."/>
            <person name="Parker D."/>
            <person name="Richards S."/>
            <person name="Ruiz S.J."/>
            <person name="Santibanez J."/>
            <person name="Savard J."/>
            <person name="Scherer S.E."/>
            <person name="Schneider B."/>
            <person name="Sodergren E."/>
            <person name="Tautz D."/>
            <person name="Vattahil S."/>
            <person name="Villasana D."/>
            <person name="White C.S."/>
            <person name="Wright R."/>
            <person name="Park Y."/>
            <person name="Beeman R.W."/>
            <person name="Lord J."/>
            <person name="Oppert B."/>
            <person name="Lorenzen M."/>
            <person name="Brown S."/>
            <person name="Wang L."/>
            <person name="Savard J."/>
            <person name="Tautz D."/>
            <person name="Richards S."/>
            <person name="Weinstock G."/>
            <person name="Gibbs R.A."/>
            <person name="Liu Y."/>
            <person name="Worley K."/>
            <person name="Weinstock G."/>
            <person name="Elsik C.G."/>
            <person name="Reese J.T."/>
            <person name="Elhaik E."/>
            <person name="Landan G."/>
            <person name="Graur D."/>
            <person name="Arensburger P."/>
            <person name="Atkinson P."/>
            <person name="Beeman R.W."/>
            <person name="Beidler J."/>
            <person name="Brown S.J."/>
            <person name="Demuth J.P."/>
            <person name="Drury D.W."/>
            <person name="Du Y.Z."/>
            <person name="Fujiwara H."/>
            <person name="Lorenzen M."/>
            <person name="Maselli V."/>
            <person name="Osanai M."/>
            <person name="Park Y."/>
            <person name="Robertson H.M."/>
            <person name="Tu Z."/>
            <person name="Wang J.J."/>
            <person name="Wang S."/>
            <person name="Richards S."/>
            <person name="Song H."/>
            <person name="Zhang L."/>
            <person name="Sodergren E."/>
            <person name="Werner D."/>
            <person name="Stanke M."/>
            <person name="Morgenstern B."/>
            <person name="Solovyev V."/>
            <person name="Kosarev P."/>
            <person name="Brown G."/>
            <person name="Chen H.C."/>
            <person name="Ermolaeva O."/>
            <person name="Hlavina W."/>
            <person name="Kapustin Y."/>
            <person name="Kiryutin B."/>
            <person name="Kitts P."/>
            <person name="Maglott D."/>
            <person name="Pruitt K."/>
            <person name="Sapojnikov V."/>
            <person name="Souvorov A."/>
            <person name="Mackey A.J."/>
            <person name="Waterhouse R.M."/>
            <person name="Wyder S."/>
            <person name="Zdobnov E.M."/>
            <person name="Zdobnov E.M."/>
            <person name="Wyder S."/>
            <person name="Kriventseva E.V."/>
            <person name="Kadowaki T."/>
            <person name="Bork P."/>
            <person name="Aranda M."/>
            <person name="Bao R."/>
            <person name="Beermann A."/>
            <person name="Berns N."/>
            <person name="Bolognesi R."/>
            <person name="Bonneton F."/>
            <person name="Bopp D."/>
            <person name="Brown S.J."/>
            <person name="Bucher G."/>
            <person name="Butts T."/>
            <person name="Chaumot A."/>
            <person name="Denell R.E."/>
            <person name="Ferrier D.E."/>
            <person name="Friedrich M."/>
            <person name="Gordon C.M."/>
            <person name="Jindra M."/>
            <person name="Klingler M."/>
            <person name="Lan Q."/>
            <person name="Lattorff H.M."/>
            <person name="Laudet V."/>
            <person name="von Levetsow C."/>
            <person name="Liu Z."/>
            <person name="Lutz R."/>
            <person name="Lynch J.A."/>
            <person name="da Fonseca R.N."/>
            <person name="Posnien N."/>
            <person name="Reuter R."/>
            <person name="Roth S."/>
            <person name="Savard J."/>
            <person name="Schinko J.B."/>
            <person name="Schmitt C."/>
            <person name="Schoppmeier M."/>
            <person name="Schroder R."/>
            <person name="Shippy T.D."/>
            <person name="Simonnet F."/>
            <person name="Marques-Souza H."/>
            <person name="Tautz D."/>
            <person name="Tomoyasu Y."/>
            <person name="Trauner J."/>
            <person name="Van der Zee M."/>
            <person name="Vervoort M."/>
            <person name="Wittkopp N."/>
            <person name="Wimmer E.A."/>
            <person name="Yang X."/>
            <person name="Jones A.K."/>
            <person name="Sattelle D.B."/>
            <person name="Ebert P.R."/>
            <person name="Nelson D."/>
            <person name="Scott J.G."/>
            <person name="Beeman R.W."/>
            <person name="Muthukrishnan S."/>
            <person name="Kramer K.J."/>
            <person name="Arakane Y."/>
            <person name="Beeman R.W."/>
            <person name="Zhu Q."/>
            <person name="Hogenkamp D."/>
            <person name="Dixit R."/>
            <person name="Oppert B."/>
            <person name="Jiang H."/>
            <person name="Zou Z."/>
            <person name="Marshall J."/>
            <person name="Elpidina E."/>
            <person name="Vinokurov K."/>
            <person name="Oppert C."/>
            <person name="Zou Z."/>
            <person name="Evans J."/>
            <person name="Lu Z."/>
            <person name="Zhao P."/>
            <person name="Sumathipala N."/>
            <person name="Altincicek B."/>
            <person name="Vilcinskas A."/>
            <person name="Williams M."/>
            <person name="Hultmark D."/>
            <person name="Hetru C."/>
            <person name="Jiang H."/>
            <person name="Grimmelikhuijzen C.J."/>
            <person name="Hauser F."/>
            <person name="Cazzamali G."/>
            <person name="Williamson M."/>
            <person name="Park Y."/>
            <person name="Li B."/>
            <person name="Tanaka Y."/>
            <person name="Predel R."/>
            <person name="Neupert S."/>
            <person name="Schachtner J."/>
            <person name="Verleyen P."/>
            <person name="Raible F."/>
            <person name="Bork P."/>
            <person name="Friedrich M."/>
            <person name="Walden K.K."/>
            <person name="Robertson H.M."/>
            <person name="Angeli S."/>
            <person name="Foret S."/>
            <person name="Bucher G."/>
            <person name="Schuetz S."/>
            <person name="Maleszka R."/>
            <person name="Wimmer E.A."/>
            <person name="Beeman R.W."/>
            <person name="Lorenzen M."/>
            <person name="Tomoyasu Y."/>
            <person name="Miller S.C."/>
            <person name="Grossmann D."/>
            <person name="Bucher G."/>
        </authorList>
    </citation>
    <scope>NUCLEOTIDE SEQUENCE [LARGE SCALE GENOMIC DNA]</scope>
    <source>
        <strain evidence="9 10">Georgia GA2</strain>
    </source>
</reference>
<dbReference type="EMBL" id="KQ971338">
    <property type="protein sequence ID" value="EFA02476.1"/>
    <property type="molecule type" value="Genomic_DNA"/>
</dbReference>
<keyword evidence="4 7" id="KW-0406">Ion transport</keyword>
<comment type="function">
    <text evidence="5">Subunit of the V1 complex of vacuolar(H+)-ATPase (V-ATPase), a multisubunit enzyme composed of a peripheral complex (V1) that hydrolyzes ATP and a membrane integral complex (V0) that translocates protons. V-ATPase is responsible for acidifying and maintaining the pH of intracellular compartments and in some cell types, is targeted to the plasma membrane, where it is responsible for acidifying the extracellular environment.</text>
</comment>
<evidence type="ECO:0000256" key="6">
    <source>
        <dbReference type="ARBA" id="ARBA00046957"/>
    </source>
</evidence>
<dbReference type="GO" id="GO:0016020">
    <property type="term" value="C:membrane"/>
    <property type="evidence" value="ECO:0000318"/>
    <property type="project" value="GO_Central"/>
</dbReference>